<organism evidence="11 12">
    <name type="scientific">Candidatus Altarchaeum hamiconexum</name>
    <dbReference type="NCBI Taxonomy" id="1803513"/>
    <lineage>
        <taxon>Archaea</taxon>
        <taxon>Candidatus Altarchaeota</taxon>
        <taxon>Candidatus Altiarchaeia</taxon>
        <taxon>Candidatus Altarchaeales</taxon>
        <taxon>Candidatus Altarchaeaceae</taxon>
        <taxon>Candidatus Altarchaeum</taxon>
    </lineage>
</organism>
<dbReference type="NCBIfam" id="TIGR00652">
    <property type="entry name" value="DapF"/>
    <property type="match status" value="1"/>
</dbReference>
<evidence type="ECO:0000256" key="6">
    <source>
        <dbReference type="ARBA" id="ARBA00023235"/>
    </source>
</evidence>
<feature type="binding site" evidence="8">
    <location>
        <begin position="78"/>
        <end position="79"/>
    </location>
    <ligand>
        <name>substrate</name>
    </ligand>
</feature>
<evidence type="ECO:0000256" key="5">
    <source>
        <dbReference type="ARBA" id="ARBA00023154"/>
    </source>
</evidence>
<dbReference type="GO" id="GO:0005829">
    <property type="term" value="C:cytosol"/>
    <property type="evidence" value="ECO:0007669"/>
    <property type="project" value="TreeGrafter"/>
</dbReference>
<dbReference type="Proteomes" id="UP000768163">
    <property type="component" value="Unassembled WGS sequence"/>
</dbReference>
<dbReference type="PANTHER" id="PTHR31689:SF0">
    <property type="entry name" value="DIAMINOPIMELATE EPIMERASE"/>
    <property type="match status" value="1"/>
</dbReference>
<feature type="active site" description="Proton acceptor" evidence="8">
    <location>
        <position position="209"/>
    </location>
</feature>
<protein>
    <recommendedName>
        <fullName evidence="3 8">Diaminopimelate epimerase</fullName>
        <shortName evidence="8">DAP epimerase</shortName>
        <ecNumber evidence="3 8">5.1.1.7</ecNumber>
    </recommendedName>
    <alternativeName>
        <fullName evidence="8">PLP-independent amino acid racemase</fullName>
    </alternativeName>
</protein>
<evidence type="ECO:0000256" key="2">
    <source>
        <dbReference type="ARBA" id="ARBA00010219"/>
    </source>
</evidence>
<comment type="function">
    <text evidence="8">Catalyzes the stereoinversion of LL-2,6-diaminopimelate (L,L-DAP) to meso-diaminopimelate (meso-DAP), a precursor of L-lysine.</text>
</comment>
<comment type="subunit">
    <text evidence="8">Homodimer.</text>
</comment>
<feature type="binding site" evidence="8">
    <location>
        <position position="148"/>
    </location>
    <ligand>
        <name>substrate</name>
    </ligand>
</feature>
<proteinExistence type="inferred from homology"/>
<evidence type="ECO:0000256" key="8">
    <source>
        <dbReference type="HAMAP-Rule" id="MF_00197"/>
    </source>
</evidence>
<feature type="binding site" evidence="8">
    <location>
        <position position="68"/>
    </location>
    <ligand>
        <name>substrate</name>
    </ligand>
</feature>
<feature type="active site" evidence="9">
    <location>
        <position position="77"/>
    </location>
</feature>
<feature type="site" description="Could be important to modulate the pK values of the two catalytic cysteine residues" evidence="8">
    <location>
        <position position="150"/>
    </location>
</feature>
<comment type="catalytic activity">
    <reaction evidence="7 8">
        <text>(2S,6S)-2,6-diaminopimelate = meso-2,6-diaminopimelate</text>
        <dbReference type="Rhea" id="RHEA:15393"/>
        <dbReference type="ChEBI" id="CHEBI:57609"/>
        <dbReference type="ChEBI" id="CHEBI:57791"/>
        <dbReference type="EC" id="5.1.1.7"/>
    </reaction>
</comment>
<feature type="binding site" evidence="8">
    <location>
        <position position="181"/>
    </location>
    <ligand>
        <name>substrate</name>
    </ligand>
</feature>
<feature type="binding site" evidence="8">
    <location>
        <begin position="199"/>
        <end position="200"/>
    </location>
    <ligand>
        <name>substrate</name>
    </ligand>
</feature>
<dbReference type="PROSITE" id="PS01326">
    <property type="entry name" value="DAP_EPIMERASE"/>
    <property type="match status" value="1"/>
</dbReference>
<dbReference type="SUPFAM" id="SSF54506">
    <property type="entry name" value="Diaminopimelate epimerase-like"/>
    <property type="match status" value="2"/>
</dbReference>
<dbReference type="InterPro" id="IPR001653">
    <property type="entry name" value="DAP_epimerase_DapF"/>
</dbReference>
<reference evidence="11" key="1">
    <citation type="submission" date="2019-11" db="EMBL/GenBank/DDBJ databases">
        <title>Lipid analysis of CO2-rich subsurface aquifers suggests an autotrophy-based deep biosphere with lysolipids enriched in CPR bacteria.</title>
        <authorList>
            <person name="Probst A.J."/>
            <person name="Elling F.J."/>
            <person name="Castelle C.J."/>
            <person name="Zhu Q."/>
            <person name="Elvert M."/>
            <person name="Birarda G."/>
            <person name="Holman H.-Y."/>
            <person name="Lane K.R."/>
            <person name="Ladd B."/>
            <person name="Ryan M.C."/>
            <person name="Woyke T."/>
            <person name="Hinrichs K.-U."/>
            <person name="Banfield J.F."/>
        </authorList>
    </citation>
    <scope>NUCLEOTIDE SEQUENCE</scope>
    <source>
        <strain evidence="10">CG_2015-01_33_1645</strain>
        <strain evidence="11">CG_2015-04_33_537</strain>
    </source>
</reference>
<accession>A0A8J7YYH7</accession>
<sequence length="270" mass="30717">MKIPFVKMQAAGNDLILINEHDKILIPEDKKFGFVKKISDRHFGIGSDGVIFIQKTDKDADAKFHFFNPDGSIAEMCGNGIRCFARYFYSFIEKKNFIKADTLKGILNLEIFPDKNRNFEVNVHLGKVIEFSEMNARGFSGYYVNIGNPHFISSWSDVDYVNVKELGREIRNSNVFKNGANVHFIQRIGDDEFRIRTYERGVEDETLACGTGICAASYAMYKKHGRKKFLIHARGGDLKVEINEHNAGEEEIFLIGGAEYVFEGKVKFKG</sequence>
<evidence type="ECO:0000256" key="7">
    <source>
        <dbReference type="ARBA" id="ARBA00051712"/>
    </source>
</evidence>
<dbReference type="PANTHER" id="PTHR31689">
    <property type="entry name" value="DIAMINOPIMELATE EPIMERASE, CHLOROPLASTIC"/>
    <property type="match status" value="1"/>
</dbReference>
<dbReference type="GO" id="GO:0009089">
    <property type="term" value="P:lysine biosynthetic process via diaminopimelate"/>
    <property type="evidence" value="ECO:0007669"/>
    <property type="project" value="UniProtKB-UniRule"/>
</dbReference>
<dbReference type="InterPro" id="IPR018510">
    <property type="entry name" value="DAP_epimerase_AS"/>
</dbReference>
<dbReference type="EMBL" id="JAACVF010000006">
    <property type="protein sequence ID" value="NCN64501.1"/>
    <property type="molecule type" value="Genomic_DNA"/>
</dbReference>
<feature type="binding site" evidence="8">
    <location>
        <position position="13"/>
    </location>
    <ligand>
        <name>substrate</name>
    </ligand>
</feature>
<evidence type="ECO:0000313" key="12">
    <source>
        <dbReference type="Proteomes" id="UP000738826"/>
    </source>
</evidence>
<dbReference type="UniPathway" id="UPA00034">
    <property type="reaction ID" value="UER00025"/>
</dbReference>
<comment type="subcellular location">
    <subcellularLocation>
        <location evidence="8">Cytoplasm</location>
    </subcellularLocation>
</comment>
<evidence type="ECO:0000313" key="10">
    <source>
        <dbReference type="EMBL" id="NCN64501.1"/>
    </source>
</evidence>
<keyword evidence="5 8" id="KW-0457">Lysine biosynthesis</keyword>
<evidence type="ECO:0000256" key="1">
    <source>
        <dbReference type="ARBA" id="ARBA00005196"/>
    </source>
</evidence>
<comment type="caution">
    <text evidence="11">The sequence shown here is derived from an EMBL/GenBank/DDBJ whole genome shotgun (WGS) entry which is preliminary data.</text>
</comment>
<dbReference type="EC" id="5.1.1.7" evidence="3 8"/>
<dbReference type="HAMAP" id="MF_00197">
    <property type="entry name" value="DAP_epimerase"/>
    <property type="match status" value="1"/>
</dbReference>
<dbReference type="Pfam" id="PF01678">
    <property type="entry name" value="DAP_epimerase"/>
    <property type="match status" value="2"/>
</dbReference>
<gene>
    <name evidence="8 11" type="primary">dapF</name>
    <name evidence="11" type="ORF">GW779_00360</name>
    <name evidence="10" type="ORF">GW910_00250</name>
</gene>
<evidence type="ECO:0000256" key="3">
    <source>
        <dbReference type="ARBA" id="ARBA00013080"/>
    </source>
</evidence>
<evidence type="ECO:0000313" key="11">
    <source>
        <dbReference type="EMBL" id="NCS90866.1"/>
    </source>
</evidence>
<dbReference type="GO" id="GO:0008837">
    <property type="term" value="F:diaminopimelate epimerase activity"/>
    <property type="evidence" value="ECO:0007669"/>
    <property type="project" value="UniProtKB-UniRule"/>
</dbReference>
<keyword evidence="4 8" id="KW-0028">Amino-acid biosynthesis</keyword>
<dbReference type="Gene3D" id="3.10.310.10">
    <property type="entry name" value="Diaminopimelate Epimerase, Chain A, domain 1"/>
    <property type="match status" value="2"/>
</dbReference>
<comment type="pathway">
    <text evidence="1 8">Amino-acid biosynthesis; L-lysine biosynthesis via DAP pathway; DL-2,6-diaminopimelate from LL-2,6-diaminopimelate: step 1/1.</text>
</comment>
<comment type="similarity">
    <text evidence="2 8">Belongs to the diaminopimelate epimerase family.</text>
</comment>
<comment type="caution">
    <text evidence="8">Lacks conserved residue(s) required for the propagation of feature annotation.</text>
</comment>
<dbReference type="AlphaFoldDB" id="A0A8J7YYH7"/>
<dbReference type="EMBL" id="JAACQH010000006">
    <property type="protein sequence ID" value="NCS90866.1"/>
    <property type="molecule type" value="Genomic_DNA"/>
</dbReference>
<name>A0A8J7YYH7_9ARCH</name>
<feature type="site" description="Could be important to modulate the pK values of the two catalytic cysteine residues" evidence="8">
    <location>
        <position position="199"/>
    </location>
</feature>
<feature type="active site" description="Proton donor" evidence="8">
    <location>
        <position position="77"/>
    </location>
</feature>
<keyword evidence="8" id="KW-0963">Cytoplasm</keyword>
<evidence type="ECO:0000256" key="4">
    <source>
        <dbReference type="ARBA" id="ARBA00022605"/>
    </source>
</evidence>
<keyword evidence="6 8" id="KW-0413">Isomerase</keyword>
<evidence type="ECO:0000256" key="9">
    <source>
        <dbReference type="PROSITE-ProRule" id="PRU10125"/>
    </source>
</evidence>
<dbReference type="Proteomes" id="UP000738826">
    <property type="component" value="Unassembled WGS sequence"/>
</dbReference>
<feature type="binding site" evidence="8">
    <location>
        <begin position="210"/>
        <end position="211"/>
    </location>
    <ligand>
        <name>substrate</name>
    </ligand>
</feature>